<dbReference type="GO" id="GO:0003924">
    <property type="term" value="F:GTPase activity"/>
    <property type="evidence" value="ECO:0007669"/>
    <property type="project" value="InterPro"/>
</dbReference>
<feature type="domain" description="CobW/HypB/UreG nucleotide-binding" evidence="8">
    <location>
        <begin position="4"/>
        <end position="87"/>
    </location>
</feature>
<evidence type="ECO:0000259" key="8">
    <source>
        <dbReference type="Pfam" id="PF02492"/>
    </source>
</evidence>
<dbReference type="NCBIfam" id="TIGR00073">
    <property type="entry name" value="hypB"/>
    <property type="match status" value="1"/>
</dbReference>
<reference evidence="9 10" key="1">
    <citation type="submission" date="2017-09" db="EMBL/GenBank/DDBJ databases">
        <title>Depth-based differentiation of microbial function through sediment-hosted aquifers and enrichment of novel symbionts in the deep terrestrial subsurface.</title>
        <authorList>
            <person name="Probst A.J."/>
            <person name="Ladd B."/>
            <person name="Jarett J.K."/>
            <person name="Geller-Mcgrath D.E."/>
            <person name="Sieber C.M."/>
            <person name="Emerson J.B."/>
            <person name="Anantharaman K."/>
            <person name="Thomas B.C."/>
            <person name="Malmstrom R."/>
            <person name="Stieglmeier M."/>
            <person name="Klingl A."/>
            <person name="Woyke T."/>
            <person name="Ryan C.M."/>
            <person name="Banfield J.F."/>
        </authorList>
    </citation>
    <scope>NUCLEOTIDE SEQUENCE [LARGE SCALE GENOMIC DNA]</scope>
    <source>
        <strain evidence="9">CG23_combo_of_CG06-09_8_20_14_all_48_7</strain>
    </source>
</reference>
<dbReference type="Proteomes" id="UP000230392">
    <property type="component" value="Unassembled WGS sequence"/>
</dbReference>
<dbReference type="Gene3D" id="3.40.50.300">
    <property type="entry name" value="P-loop containing nucleotide triphosphate hydrolases"/>
    <property type="match status" value="1"/>
</dbReference>
<evidence type="ECO:0000256" key="1">
    <source>
        <dbReference type="ARBA" id="ARBA00006211"/>
    </source>
</evidence>
<evidence type="ECO:0000256" key="7">
    <source>
        <dbReference type="ARBA" id="ARBA00023134"/>
    </source>
</evidence>
<dbReference type="GO" id="GO:0016151">
    <property type="term" value="F:nickel cation binding"/>
    <property type="evidence" value="ECO:0007669"/>
    <property type="project" value="InterPro"/>
</dbReference>
<dbReference type="InterPro" id="IPR004392">
    <property type="entry name" value="Hyd_mat_HypB"/>
</dbReference>
<proteinExistence type="inferred from homology"/>
<dbReference type="PANTHER" id="PTHR30134">
    <property type="entry name" value="HYDROGENASE PROTEIN ASSEMBLY PROTEIN, NICKEL CHAPERONE"/>
    <property type="match status" value="1"/>
</dbReference>
<comment type="caution">
    <text evidence="9">The sequence shown here is derived from an EMBL/GenBank/DDBJ whole genome shotgun (WGS) entry which is preliminary data.</text>
</comment>
<evidence type="ECO:0000256" key="2">
    <source>
        <dbReference type="ARBA" id="ARBA00022596"/>
    </source>
</evidence>
<dbReference type="SUPFAM" id="SSF52540">
    <property type="entry name" value="P-loop containing nucleoside triphosphate hydrolases"/>
    <property type="match status" value="1"/>
</dbReference>
<sequence>PLDKLDVVLVENVGNLVCPAEFDIGEDAKVAFLSVTEGEDKPLKYPLLFREAKALVLSKIDLLPYLPFSLQACLEYVHQVNANLPIFQVSSLHNTGLKEWFDWICLLRE</sequence>
<dbReference type="GO" id="GO:0008270">
    <property type="term" value="F:zinc ion binding"/>
    <property type="evidence" value="ECO:0007669"/>
    <property type="project" value="TreeGrafter"/>
</dbReference>
<dbReference type="Pfam" id="PF02492">
    <property type="entry name" value="cobW"/>
    <property type="match status" value="1"/>
</dbReference>
<dbReference type="InterPro" id="IPR003495">
    <property type="entry name" value="CobW/HypB/UreG_nucleotide-bd"/>
</dbReference>
<dbReference type="GO" id="GO:0005525">
    <property type="term" value="F:GTP binding"/>
    <property type="evidence" value="ECO:0007669"/>
    <property type="project" value="UniProtKB-KW"/>
</dbReference>
<keyword evidence="3" id="KW-0479">Metal-binding</keyword>
<evidence type="ECO:0000313" key="10">
    <source>
        <dbReference type="Proteomes" id="UP000230392"/>
    </source>
</evidence>
<comment type="similarity">
    <text evidence="1">Belongs to the SIMIBI class G3E GTPase family. HypB/HupM subfamily.</text>
</comment>
<feature type="non-terminal residue" evidence="9">
    <location>
        <position position="1"/>
    </location>
</feature>
<organism evidence="9 10">
    <name type="scientific">bacterium (Candidatus Ratteibacteria) CG23_combo_of_CG06-09_8_20_14_all_48_7</name>
    <dbReference type="NCBI Taxonomy" id="2014292"/>
    <lineage>
        <taxon>Bacteria</taxon>
        <taxon>Candidatus Ratteibacteria</taxon>
    </lineage>
</organism>
<dbReference type="GO" id="GO:0051604">
    <property type="term" value="P:protein maturation"/>
    <property type="evidence" value="ECO:0007669"/>
    <property type="project" value="InterPro"/>
</dbReference>
<dbReference type="InterPro" id="IPR027417">
    <property type="entry name" value="P-loop_NTPase"/>
</dbReference>
<keyword evidence="6" id="KW-0862">Zinc</keyword>
<evidence type="ECO:0000256" key="6">
    <source>
        <dbReference type="ARBA" id="ARBA00022833"/>
    </source>
</evidence>
<evidence type="ECO:0000256" key="5">
    <source>
        <dbReference type="ARBA" id="ARBA00022801"/>
    </source>
</evidence>
<evidence type="ECO:0000256" key="4">
    <source>
        <dbReference type="ARBA" id="ARBA00022741"/>
    </source>
</evidence>
<dbReference type="PANTHER" id="PTHR30134:SF2">
    <property type="entry name" value="HYDROGENASE MATURATION FACTOR HYPB"/>
    <property type="match status" value="1"/>
</dbReference>
<dbReference type="AlphaFoldDB" id="A0A2G9YB17"/>
<keyword evidence="5" id="KW-0378">Hydrolase</keyword>
<evidence type="ECO:0000256" key="3">
    <source>
        <dbReference type="ARBA" id="ARBA00022723"/>
    </source>
</evidence>
<dbReference type="EMBL" id="PCRF01000105">
    <property type="protein sequence ID" value="PIP16436.1"/>
    <property type="molecule type" value="Genomic_DNA"/>
</dbReference>
<name>A0A2G9YB17_9BACT</name>
<accession>A0A2G9YB17</accession>
<protein>
    <submittedName>
        <fullName evidence="9">Hydrogenase accessory protein HypB</fullName>
    </submittedName>
</protein>
<keyword evidence="2" id="KW-0533">Nickel</keyword>
<keyword evidence="4" id="KW-0547">Nucleotide-binding</keyword>
<evidence type="ECO:0000313" key="9">
    <source>
        <dbReference type="EMBL" id="PIP16436.1"/>
    </source>
</evidence>
<keyword evidence="7" id="KW-0342">GTP-binding</keyword>
<gene>
    <name evidence="9" type="primary">hypB</name>
    <name evidence="9" type="ORF">COX46_02225</name>
</gene>